<dbReference type="InterPro" id="IPR000233">
    <property type="entry name" value="Cadherin_Y-type_LIR"/>
</dbReference>
<dbReference type="SMART" id="SM00179">
    <property type="entry name" value="EGF_CA"/>
    <property type="match status" value="1"/>
</dbReference>
<keyword evidence="5" id="KW-0245">EGF-like domain</keyword>
<dbReference type="Gene3D" id="4.10.900.10">
    <property type="entry name" value="TCF3-CBD (Catenin binding domain)"/>
    <property type="match status" value="1"/>
</dbReference>
<dbReference type="InterPro" id="IPR000742">
    <property type="entry name" value="EGF"/>
</dbReference>
<dbReference type="PRINTS" id="PR00010">
    <property type="entry name" value="EGFBLOOD"/>
</dbReference>
<protein>
    <recommendedName>
        <fullName evidence="9">EGF-like domain-containing protein</fullName>
    </recommendedName>
</protein>
<dbReference type="PROSITE" id="PS00022">
    <property type="entry name" value="EGF_1"/>
    <property type="match status" value="1"/>
</dbReference>
<dbReference type="GO" id="GO:0007156">
    <property type="term" value="P:homophilic cell adhesion via plasma membrane adhesion molecules"/>
    <property type="evidence" value="ECO:0007669"/>
    <property type="project" value="InterPro"/>
</dbReference>
<dbReference type="InterPro" id="IPR000152">
    <property type="entry name" value="EGF-type_Asp/Asn_hydroxyl_site"/>
</dbReference>
<dbReference type="PANTHER" id="PTHR24033:SF151">
    <property type="entry name" value="NOTCH 2"/>
    <property type="match status" value="1"/>
</dbReference>
<dbReference type="InterPro" id="IPR051830">
    <property type="entry name" value="NOTCH_homolog"/>
</dbReference>
<feature type="compositionally biased region" description="Basic and acidic residues" evidence="7">
    <location>
        <begin position="173"/>
        <end position="183"/>
    </location>
</feature>
<comment type="caution">
    <text evidence="5">Lacks conserved residue(s) required for the propagation of feature annotation.</text>
</comment>
<feature type="region of interest" description="Disordered" evidence="7">
    <location>
        <begin position="169"/>
        <end position="218"/>
    </location>
</feature>
<dbReference type="Proteomes" id="UP001445076">
    <property type="component" value="Unassembled WGS sequence"/>
</dbReference>
<proteinExistence type="inferred from homology"/>
<dbReference type="Pfam" id="PF01049">
    <property type="entry name" value="CADH_Y-type_LIR"/>
    <property type="match status" value="1"/>
</dbReference>
<dbReference type="PROSITE" id="PS01187">
    <property type="entry name" value="EGF_CA"/>
    <property type="match status" value="1"/>
</dbReference>
<evidence type="ECO:0000256" key="1">
    <source>
        <dbReference type="ARBA" id="ARBA00005847"/>
    </source>
</evidence>
<evidence type="ECO:0000256" key="8">
    <source>
        <dbReference type="SAM" id="Phobius"/>
    </source>
</evidence>
<evidence type="ECO:0000256" key="2">
    <source>
        <dbReference type="ARBA" id="ARBA00022692"/>
    </source>
</evidence>
<comment type="function">
    <text evidence="6">Cadherins are calcium-dependent cell adhesion proteins.</text>
</comment>
<feature type="non-terminal residue" evidence="10">
    <location>
        <position position="1"/>
    </location>
</feature>
<dbReference type="InterPro" id="IPR027397">
    <property type="entry name" value="Catenin-bd_sf"/>
</dbReference>
<dbReference type="AlphaFoldDB" id="A0AAW0WSF5"/>
<keyword evidence="2 8" id="KW-0812">Transmembrane</keyword>
<dbReference type="GO" id="GO:0005509">
    <property type="term" value="F:calcium ion binding"/>
    <property type="evidence" value="ECO:0007669"/>
    <property type="project" value="InterPro"/>
</dbReference>
<dbReference type="PROSITE" id="PS50026">
    <property type="entry name" value="EGF_3"/>
    <property type="match status" value="1"/>
</dbReference>
<evidence type="ECO:0000313" key="10">
    <source>
        <dbReference type="EMBL" id="KAK8730317.1"/>
    </source>
</evidence>
<sequence length="242" mass="25637">VTCEDQDECVWHPCLNGGSCFNTPGGYVCVCGPGYSGQQCQLADAGETSIKLSLGAVVAILVWCVFLLLLLCGFLLHQHHKRSVVRRGVGASVKDSVRKEDSSSPCTHTPNLLQLQLVKPPRANGQPAWTTRNPNIADVDVLQVDASSVTSSMEDQKRTITSTPVAGLSLLGDKGKETLERSKNGSSRGGGTTMPSASDDLRNYAYEGEGSSPGSLSSCLESCSGSGKFLDGFREVAHMLES</sequence>
<evidence type="ECO:0000256" key="6">
    <source>
        <dbReference type="RuleBase" id="RU004357"/>
    </source>
</evidence>
<feature type="disulfide bond" evidence="5">
    <location>
        <begin position="31"/>
        <end position="40"/>
    </location>
</feature>
<accession>A0AAW0WSF5</accession>
<keyword evidence="4 5" id="KW-1015">Disulfide bond</keyword>
<comment type="similarity">
    <text evidence="1">Belongs to the NOTCH family.</text>
</comment>
<dbReference type="EMBL" id="JARKIK010000065">
    <property type="protein sequence ID" value="KAK8730317.1"/>
    <property type="molecule type" value="Genomic_DNA"/>
</dbReference>
<feature type="transmembrane region" description="Helical" evidence="8">
    <location>
        <begin position="52"/>
        <end position="76"/>
    </location>
</feature>
<reference evidence="10 11" key="1">
    <citation type="journal article" date="2024" name="BMC Genomics">
        <title>Genome assembly of redclaw crayfish (Cherax quadricarinatus) provides insights into its immune adaptation and hypoxia tolerance.</title>
        <authorList>
            <person name="Liu Z."/>
            <person name="Zheng J."/>
            <person name="Li H."/>
            <person name="Fang K."/>
            <person name="Wang S."/>
            <person name="He J."/>
            <person name="Zhou D."/>
            <person name="Weng S."/>
            <person name="Chi M."/>
            <person name="Gu Z."/>
            <person name="He J."/>
            <person name="Li F."/>
            <person name="Wang M."/>
        </authorList>
    </citation>
    <scope>NUCLEOTIDE SEQUENCE [LARGE SCALE GENOMIC DNA]</scope>
    <source>
        <strain evidence="10">ZL_2023a</strain>
    </source>
</reference>
<dbReference type="PROSITE" id="PS00010">
    <property type="entry name" value="ASX_HYDROXYL"/>
    <property type="match status" value="1"/>
</dbReference>
<gene>
    <name evidence="10" type="ORF">OTU49_008216</name>
</gene>
<dbReference type="InterPro" id="IPR001881">
    <property type="entry name" value="EGF-like_Ca-bd_dom"/>
</dbReference>
<evidence type="ECO:0000259" key="9">
    <source>
        <dbReference type="PROSITE" id="PS50026"/>
    </source>
</evidence>
<evidence type="ECO:0000256" key="7">
    <source>
        <dbReference type="SAM" id="MobiDB-lite"/>
    </source>
</evidence>
<evidence type="ECO:0000256" key="4">
    <source>
        <dbReference type="ARBA" id="ARBA00023157"/>
    </source>
</evidence>
<organism evidence="10 11">
    <name type="scientific">Cherax quadricarinatus</name>
    <name type="common">Australian red claw crayfish</name>
    <dbReference type="NCBI Taxonomy" id="27406"/>
    <lineage>
        <taxon>Eukaryota</taxon>
        <taxon>Metazoa</taxon>
        <taxon>Ecdysozoa</taxon>
        <taxon>Arthropoda</taxon>
        <taxon>Crustacea</taxon>
        <taxon>Multicrustacea</taxon>
        <taxon>Malacostraca</taxon>
        <taxon>Eumalacostraca</taxon>
        <taxon>Eucarida</taxon>
        <taxon>Decapoda</taxon>
        <taxon>Pleocyemata</taxon>
        <taxon>Astacidea</taxon>
        <taxon>Parastacoidea</taxon>
        <taxon>Parastacidae</taxon>
        <taxon>Cherax</taxon>
    </lineage>
</organism>
<dbReference type="CDD" id="cd00054">
    <property type="entry name" value="EGF_CA"/>
    <property type="match status" value="1"/>
</dbReference>
<dbReference type="FunFam" id="2.10.25.10:FF:000471">
    <property type="entry name" value="Protein lin-12"/>
    <property type="match status" value="1"/>
</dbReference>
<dbReference type="Pfam" id="PF00008">
    <property type="entry name" value="EGF"/>
    <property type="match status" value="1"/>
</dbReference>
<name>A0AAW0WSF5_CHEQU</name>
<dbReference type="Gene3D" id="2.10.25.10">
    <property type="entry name" value="Laminin"/>
    <property type="match status" value="1"/>
</dbReference>
<keyword evidence="11" id="KW-1185">Reference proteome</keyword>
<dbReference type="PANTHER" id="PTHR24033">
    <property type="entry name" value="EGF-LIKE DOMAIN-CONTAINING PROTEIN"/>
    <property type="match status" value="1"/>
</dbReference>
<evidence type="ECO:0000256" key="3">
    <source>
        <dbReference type="ARBA" id="ARBA00022989"/>
    </source>
</evidence>
<evidence type="ECO:0000313" key="11">
    <source>
        <dbReference type="Proteomes" id="UP001445076"/>
    </source>
</evidence>
<dbReference type="InterPro" id="IPR018097">
    <property type="entry name" value="EGF_Ca-bd_CS"/>
</dbReference>
<comment type="caution">
    <text evidence="10">The sequence shown here is derived from an EMBL/GenBank/DDBJ whole genome shotgun (WGS) entry which is preliminary data.</text>
</comment>
<evidence type="ECO:0000256" key="5">
    <source>
        <dbReference type="PROSITE-ProRule" id="PRU00076"/>
    </source>
</evidence>
<feature type="compositionally biased region" description="Low complexity" evidence="7">
    <location>
        <begin position="208"/>
        <end position="218"/>
    </location>
</feature>
<keyword evidence="8" id="KW-0472">Membrane</keyword>
<dbReference type="PROSITE" id="PS01186">
    <property type="entry name" value="EGF_2"/>
    <property type="match status" value="1"/>
</dbReference>
<keyword evidence="3 8" id="KW-1133">Transmembrane helix</keyword>
<dbReference type="GO" id="GO:0009887">
    <property type="term" value="P:animal organ morphogenesis"/>
    <property type="evidence" value="ECO:0007669"/>
    <property type="project" value="UniProtKB-ARBA"/>
</dbReference>
<feature type="domain" description="EGF-like" evidence="9">
    <location>
        <begin position="5"/>
        <end position="41"/>
    </location>
</feature>
<dbReference type="SMART" id="SM00181">
    <property type="entry name" value="EGF"/>
    <property type="match status" value="1"/>
</dbReference>
<dbReference type="SUPFAM" id="SSF57196">
    <property type="entry name" value="EGF/Laminin"/>
    <property type="match status" value="1"/>
</dbReference>